<keyword evidence="1 5" id="KW-0245">EGF-like domain</keyword>
<feature type="non-terminal residue" evidence="8">
    <location>
        <position position="1"/>
    </location>
</feature>
<dbReference type="GO" id="GO:0005509">
    <property type="term" value="F:calcium ion binding"/>
    <property type="evidence" value="ECO:0007669"/>
    <property type="project" value="InterPro"/>
</dbReference>
<sequence>SAQTGTTGTLGLSTAKVTATPPPPRPPTLSCTFTAWVLLLGSDVNECETIPDACKGEMKCFNHYGGYLCLPRSASVIPAAEPPITPTATNPCAPGYEPQGDRDSCVDVDECERDEHDCQPSQECINTLGAFTCQCPDGYRKVGTECIG</sequence>
<gene>
    <name evidence="8" type="ORF">GSTENG00001751001</name>
</gene>
<dbReference type="SUPFAM" id="SSF57196">
    <property type="entry name" value="EGF/Laminin"/>
    <property type="match status" value="1"/>
</dbReference>
<dbReference type="InterPro" id="IPR000742">
    <property type="entry name" value="EGF"/>
</dbReference>
<dbReference type="FunFam" id="2.10.25.10:FF:000038">
    <property type="entry name" value="Fibrillin 2"/>
    <property type="match status" value="1"/>
</dbReference>
<dbReference type="PROSITE" id="PS00010">
    <property type="entry name" value="ASX_HYDROXYL"/>
    <property type="match status" value="1"/>
</dbReference>
<reference evidence="8" key="2">
    <citation type="submission" date="2004-02" db="EMBL/GenBank/DDBJ databases">
        <authorList>
            <consortium name="Genoscope"/>
            <consortium name="Whitehead Institute Centre for Genome Research"/>
        </authorList>
    </citation>
    <scope>NUCLEOTIDE SEQUENCE</scope>
</reference>
<dbReference type="EMBL" id="CAAE01004733">
    <property type="protein sequence ID" value="CAF88429.1"/>
    <property type="molecule type" value="Genomic_DNA"/>
</dbReference>
<dbReference type="InterPro" id="IPR049883">
    <property type="entry name" value="NOTCH1_EGF-like"/>
</dbReference>
<dbReference type="InterPro" id="IPR000152">
    <property type="entry name" value="EGF-type_Asp/Asn_hydroxyl_site"/>
</dbReference>
<evidence type="ECO:0000256" key="5">
    <source>
        <dbReference type="PROSITE-ProRule" id="PRU00076"/>
    </source>
</evidence>
<dbReference type="Pfam" id="PF07645">
    <property type="entry name" value="EGF_CA"/>
    <property type="match status" value="2"/>
</dbReference>
<dbReference type="InterPro" id="IPR018097">
    <property type="entry name" value="EGF_Ca-bd_CS"/>
</dbReference>
<dbReference type="SMART" id="SM00179">
    <property type="entry name" value="EGF_CA"/>
    <property type="match status" value="2"/>
</dbReference>
<organism evidence="8">
    <name type="scientific">Tetraodon nigroviridis</name>
    <name type="common">Spotted green pufferfish</name>
    <name type="synonym">Chelonodon nigroviridis</name>
    <dbReference type="NCBI Taxonomy" id="99883"/>
    <lineage>
        <taxon>Eukaryota</taxon>
        <taxon>Metazoa</taxon>
        <taxon>Chordata</taxon>
        <taxon>Craniata</taxon>
        <taxon>Vertebrata</taxon>
        <taxon>Euteleostomi</taxon>
        <taxon>Actinopterygii</taxon>
        <taxon>Neopterygii</taxon>
        <taxon>Teleostei</taxon>
        <taxon>Neoteleostei</taxon>
        <taxon>Acanthomorphata</taxon>
        <taxon>Eupercaria</taxon>
        <taxon>Tetraodontiformes</taxon>
        <taxon>Tetradontoidea</taxon>
        <taxon>Tetraodontidae</taxon>
        <taxon>Tetraodon</taxon>
    </lineage>
</organism>
<proteinExistence type="predicted"/>
<evidence type="ECO:0000256" key="1">
    <source>
        <dbReference type="ARBA" id="ARBA00022536"/>
    </source>
</evidence>
<feature type="non-terminal residue" evidence="8">
    <location>
        <position position="148"/>
    </location>
</feature>
<dbReference type="PROSITE" id="PS50026">
    <property type="entry name" value="EGF_3"/>
    <property type="match status" value="1"/>
</dbReference>
<dbReference type="SMART" id="SM00181">
    <property type="entry name" value="EGF"/>
    <property type="match status" value="1"/>
</dbReference>
<dbReference type="InterPro" id="IPR052235">
    <property type="entry name" value="Nephronectin_domain"/>
</dbReference>
<keyword evidence="4" id="KW-1015">Disulfide bond</keyword>
<dbReference type="KEGG" id="tng:GSTEN00001751G001"/>
<dbReference type="PROSITE" id="PS01186">
    <property type="entry name" value="EGF_2"/>
    <property type="match status" value="1"/>
</dbReference>
<name>Q4TFA3_TETNG</name>
<evidence type="ECO:0000256" key="6">
    <source>
        <dbReference type="SAM" id="MobiDB-lite"/>
    </source>
</evidence>
<dbReference type="PROSITE" id="PS01187">
    <property type="entry name" value="EGF_CA"/>
    <property type="match status" value="1"/>
</dbReference>
<dbReference type="PANTHER" id="PTHR24050:SF28">
    <property type="entry name" value="UROMODULIN-LIKE"/>
    <property type="match status" value="1"/>
</dbReference>
<dbReference type="GO" id="GO:0030855">
    <property type="term" value="P:epithelial cell differentiation"/>
    <property type="evidence" value="ECO:0007669"/>
    <property type="project" value="UniProtKB-ARBA"/>
</dbReference>
<keyword evidence="2" id="KW-0732">Signal</keyword>
<comment type="caution">
    <text evidence="8">The sequence shown here is derived from an EMBL/GenBank/DDBJ whole genome shotgun (WGS) entry which is preliminary data.</text>
</comment>
<dbReference type="CDD" id="cd00054">
    <property type="entry name" value="EGF_CA"/>
    <property type="match status" value="1"/>
</dbReference>
<reference evidence="8" key="1">
    <citation type="journal article" date="2004" name="Nature">
        <title>Genome duplication in the teleost fish Tetraodon nigroviridis reveals the early vertebrate proto-karyotype.</title>
        <authorList>
            <person name="Jaillon O."/>
            <person name="Aury J.-M."/>
            <person name="Brunet F."/>
            <person name="Petit J.-L."/>
            <person name="Stange-Thomann N."/>
            <person name="Mauceli E."/>
            <person name="Bouneau L."/>
            <person name="Fischer C."/>
            <person name="Ozouf-Costaz C."/>
            <person name="Bernot A."/>
            <person name="Nicaud S."/>
            <person name="Jaffe D."/>
            <person name="Fisher S."/>
            <person name="Lutfalla G."/>
            <person name="Dossat C."/>
            <person name="Segurens B."/>
            <person name="Dasilva C."/>
            <person name="Salanoubat M."/>
            <person name="Levy M."/>
            <person name="Boudet N."/>
            <person name="Castellano S."/>
            <person name="Anthouard V."/>
            <person name="Jubin C."/>
            <person name="Castelli V."/>
            <person name="Katinka M."/>
            <person name="Vacherie B."/>
            <person name="Biemont C."/>
            <person name="Skalli Z."/>
            <person name="Cattolico L."/>
            <person name="Poulain J."/>
            <person name="De Berardinis V."/>
            <person name="Cruaud C."/>
            <person name="Duprat S."/>
            <person name="Brottier P."/>
            <person name="Coutanceau J.-P."/>
            <person name="Gouzy J."/>
            <person name="Parra G."/>
            <person name="Lardier G."/>
            <person name="Chapple C."/>
            <person name="McKernan K.J."/>
            <person name="McEwan P."/>
            <person name="Bosak S."/>
            <person name="Kellis M."/>
            <person name="Volff J.-N."/>
            <person name="Guigo R."/>
            <person name="Zody M.C."/>
            <person name="Mesirov J."/>
            <person name="Lindblad-Toh K."/>
            <person name="Birren B."/>
            <person name="Nusbaum C."/>
            <person name="Kahn D."/>
            <person name="Robinson-Rechavi M."/>
            <person name="Laudet V."/>
            <person name="Schachter V."/>
            <person name="Quetier F."/>
            <person name="Saurin W."/>
            <person name="Scarpelli C."/>
            <person name="Wincker P."/>
            <person name="Lander E.S."/>
            <person name="Weissenbach J."/>
            <person name="Roest Crollius H."/>
        </authorList>
    </citation>
    <scope>NUCLEOTIDE SEQUENCE [LARGE SCALE GENOMIC DNA]</scope>
</reference>
<evidence type="ECO:0000256" key="4">
    <source>
        <dbReference type="ARBA" id="ARBA00023157"/>
    </source>
</evidence>
<feature type="domain" description="EGF-like" evidence="7">
    <location>
        <begin position="107"/>
        <end position="147"/>
    </location>
</feature>
<dbReference type="InterPro" id="IPR001881">
    <property type="entry name" value="EGF-like_Ca-bd_dom"/>
</dbReference>
<dbReference type="Gene3D" id="2.10.25.10">
    <property type="entry name" value="Laminin"/>
    <property type="match status" value="2"/>
</dbReference>
<accession>Q4TFA3</accession>
<dbReference type="AlphaFoldDB" id="Q4TFA3"/>
<dbReference type="OrthoDB" id="4062651at2759"/>
<evidence type="ECO:0000256" key="3">
    <source>
        <dbReference type="ARBA" id="ARBA00022737"/>
    </source>
</evidence>
<feature type="compositionally biased region" description="Low complexity" evidence="6">
    <location>
        <begin position="1"/>
        <end position="14"/>
    </location>
</feature>
<feature type="region of interest" description="Disordered" evidence="6">
    <location>
        <begin position="1"/>
        <end position="24"/>
    </location>
</feature>
<evidence type="ECO:0000313" key="8">
    <source>
        <dbReference type="EMBL" id="CAF88429.1"/>
    </source>
</evidence>
<dbReference type="PANTHER" id="PTHR24050">
    <property type="entry name" value="PA14 DOMAIN-CONTAINING PROTEIN"/>
    <property type="match status" value="1"/>
</dbReference>
<protein>
    <submittedName>
        <fullName evidence="8">(spotted green pufferfish) hypothetical protein</fullName>
    </submittedName>
</protein>
<evidence type="ECO:0000256" key="2">
    <source>
        <dbReference type="ARBA" id="ARBA00022729"/>
    </source>
</evidence>
<keyword evidence="3" id="KW-0677">Repeat</keyword>
<comment type="caution">
    <text evidence="5">Lacks conserved residue(s) required for the propagation of feature annotation.</text>
</comment>
<evidence type="ECO:0000259" key="7">
    <source>
        <dbReference type="PROSITE" id="PS50026"/>
    </source>
</evidence>